<keyword evidence="6" id="KW-0902">Two-component regulatory system</keyword>
<dbReference type="InterPro" id="IPR036890">
    <property type="entry name" value="HATPase_C_sf"/>
</dbReference>
<keyword evidence="5 9" id="KW-0418">Kinase</keyword>
<dbReference type="EMBL" id="PDUD01000010">
    <property type="protein sequence ID" value="PHN07426.1"/>
    <property type="molecule type" value="Genomic_DNA"/>
</dbReference>
<evidence type="ECO:0000256" key="7">
    <source>
        <dbReference type="SAM" id="Phobius"/>
    </source>
</evidence>
<organism evidence="9 10">
    <name type="scientific">Flavilitoribacter nigricans (strain ATCC 23147 / DSM 23189 / NBRC 102662 / NCIMB 1420 / SS-2)</name>
    <name type="common">Lewinella nigricans</name>
    <dbReference type="NCBI Taxonomy" id="1122177"/>
    <lineage>
        <taxon>Bacteria</taxon>
        <taxon>Pseudomonadati</taxon>
        <taxon>Bacteroidota</taxon>
        <taxon>Saprospiria</taxon>
        <taxon>Saprospirales</taxon>
        <taxon>Lewinellaceae</taxon>
        <taxon>Flavilitoribacter</taxon>
    </lineage>
</organism>
<dbReference type="InterPro" id="IPR003661">
    <property type="entry name" value="HisK_dim/P_dom"/>
</dbReference>
<dbReference type="InterPro" id="IPR050351">
    <property type="entry name" value="BphY/WalK/GraS-like"/>
</dbReference>
<accession>A0A2D0NGB5</accession>
<dbReference type="EC" id="2.7.13.3" evidence="2"/>
<name>A0A2D0NGB5_FLAN2</name>
<dbReference type="InterPro" id="IPR005467">
    <property type="entry name" value="His_kinase_dom"/>
</dbReference>
<dbReference type="GO" id="GO:0016036">
    <property type="term" value="P:cellular response to phosphate starvation"/>
    <property type="evidence" value="ECO:0007669"/>
    <property type="project" value="TreeGrafter"/>
</dbReference>
<dbReference type="InterPro" id="IPR036097">
    <property type="entry name" value="HisK_dim/P_sf"/>
</dbReference>
<dbReference type="InterPro" id="IPR003594">
    <property type="entry name" value="HATPase_dom"/>
</dbReference>
<dbReference type="RefSeq" id="WP_099149355.1">
    <property type="nucleotide sequence ID" value="NZ_PDUD01000010.1"/>
</dbReference>
<dbReference type="SUPFAM" id="SSF47384">
    <property type="entry name" value="Homodimeric domain of signal transducing histidine kinase"/>
    <property type="match status" value="1"/>
</dbReference>
<dbReference type="SMART" id="SM00387">
    <property type="entry name" value="HATPase_c"/>
    <property type="match status" value="1"/>
</dbReference>
<dbReference type="AlphaFoldDB" id="A0A2D0NGB5"/>
<dbReference type="Gene3D" id="1.10.287.130">
    <property type="match status" value="1"/>
</dbReference>
<gene>
    <name evidence="9" type="ORF">CRP01_07295</name>
</gene>
<dbReference type="PANTHER" id="PTHR45453:SF1">
    <property type="entry name" value="PHOSPHATE REGULON SENSOR PROTEIN PHOR"/>
    <property type="match status" value="1"/>
</dbReference>
<dbReference type="SMART" id="SM00388">
    <property type="entry name" value="HisKA"/>
    <property type="match status" value="1"/>
</dbReference>
<dbReference type="Pfam" id="PF02518">
    <property type="entry name" value="HATPase_c"/>
    <property type="match status" value="1"/>
</dbReference>
<protein>
    <recommendedName>
        <fullName evidence="2">histidine kinase</fullName>
        <ecNumber evidence="2">2.7.13.3</ecNumber>
    </recommendedName>
</protein>
<dbReference type="FunFam" id="3.30.565.10:FF:000006">
    <property type="entry name" value="Sensor histidine kinase WalK"/>
    <property type="match status" value="1"/>
</dbReference>
<feature type="transmembrane region" description="Helical" evidence="7">
    <location>
        <begin position="9"/>
        <end position="29"/>
    </location>
</feature>
<dbReference type="CDD" id="cd00075">
    <property type="entry name" value="HATPase"/>
    <property type="match status" value="1"/>
</dbReference>
<evidence type="ECO:0000256" key="3">
    <source>
        <dbReference type="ARBA" id="ARBA00022553"/>
    </source>
</evidence>
<dbReference type="PROSITE" id="PS50109">
    <property type="entry name" value="HIS_KIN"/>
    <property type="match status" value="1"/>
</dbReference>
<dbReference type="SUPFAM" id="SSF55874">
    <property type="entry name" value="ATPase domain of HSP90 chaperone/DNA topoisomerase II/histidine kinase"/>
    <property type="match status" value="1"/>
</dbReference>
<dbReference type="Proteomes" id="UP000223913">
    <property type="component" value="Unassembled WGS sequence"/>
</dbReference>
<evidence type="ECO:0000313" key="9">
    <source>
        <dbReference type="EMBL" id="PHN07426.1"/>
    </source>
</evidence>
<proteinExistence type="predicted"/>
<keyword evidence="4" id="KW-0808">Transferase</keyword>
<dbReference type="Gene3D" id="3.30.565.10">
    <property type="entry name" value="Histidine kinase-like ATPase, C-terminal domain"/>
    <property type="match status" value="1"/>
</dbReference>
<dbReference type="CDD" id="cd00082">
    <property type="entry name" value="HisKA"/>
    <property type="match status" value="1"/>
</dbReference>
<evidence type="ECO:0000256" key="6">
    <source>
        <dbReference type="ARBA" id="ARBA00023012"/>
    </source>
</evidence>
<evidence type="ECO:0000313" key="10">
    <source>
        <dbReference type="Proteomes" id="UP000223913"/>
    </source>
</evidence>
<keyword evidence="10" id="KW-1185">Reference proteome</keyword>
<keyword evidence="7" id="KW-0812">Transmembrane</keyword>
<feature type="transmembrane region" description="Helical" evidence="7">
    <location>
        <begin position="168"/>
        <end position="191"/>
    </location>
</feature>
<dbReference type="PANTHER" id="PTHR45453">
    <property type="entry name" value="PHOSPHATE REGULON SENSOR PROTEIN PHOR"/>
    <property type="match status" value="1"/>
</dbReference>
<comment type="catalytic activity">
    <reaction evidence="1">
        <text>ATP + protein L-histidine = ADP + protein N-phospho-L-histidine.</text>
        <dbReference type="EC" id="2.7.13.3"/>
    </reaction>
</comment>
<feature type="domain" description="Histidine kinase" evidence="8">
    <location>
        <begin position="206"/>
        <end position="424"/>
    </location>
</feature>
<dbReference type="OrthoDB" id="1933776at2"/>
<keyword evidence="3" id="KW-0597">Phosphoprotein</keyword>
<keyword evidence="7" id="KW-1133">Transmembrane helix</keyword>
<dbReference type="GO" id="GO:0005886">
    <property type="term" value="C:plasma membrane"/>
    <property type="evidence" value="ECO:0007669"/>
    <property type="project" value="TreeGrafter"/>
</dbReference>
<evidence type="ECO:0000256" key="2">
    <source>
        <dbReference type="ARBA" id="ARBA00012438"/>
    </source>
</evidence>
<dbReference type="PRINTS" id="PR00344">
    <property type="entry name" value="BCTRLSENSOR"/>
</dbReference>
<dbReference type="GO" id="GO:0004721">
    <property type="term" value="F:phosphoprotein phosphatase activity"/>
    <property type="evidence" value="ECO:0007669"/>
    <property type="project" value="TreeGrafter"/>
</dbReference>
<evidence type="ECO:0000256" key="4">
    <source>
        <dbReference type="ARBA" id="ARBA00022679"/>
    </source>
</evidence>
<evidence type="ECO:0000256" key="1">
    <source>
        <dbReference type="ARBA" id="ARBA00000085"/>
    </source>
</evidence>
<evidence type="ECO:0000256" key="5">
    <source>
        <dbReference type="ARBA" id="ARBA00022777"/>
    </source>
</evidence>
<evidence type="ECO:0000259" key="8">
    <source>
        <dbReference type="PROSITE" id="PS50109"/>
    </source>
</evidence>
<dbReference type="GO" id="GO:0000155">
    <property type="term" value="F:phosphorelay sensor kinase activity"/>
    <property type="evidence" value="ECO:0007669"/>
    <property type="project" value="InterPro"/>
</dbReference>
<dbReference type="InterPro" id="IPR004358">
    <property type="entry name" value="Sig_transdc_His_kin-like_C"/>
</dbReference>
<reference evidence="9 10" key="1">
    <citation type="submission" date="2017-10" db="EMBL/GenBank/DDBJ databases">
        <title>The draft genome sequence of Lewinella nigricans NBRC 102662.</title>
        <authorList>
            <person name="Wang K."/>
        </authorList>
    </citation>
    <scope>NUCLEOTIDE SEQUENCE [LARGE SCALE GENOMIC DNA]</scope>
    <source>
        <strain evidence="9 10">NBRC 102662</strain>
    </source>
</reference>
<dbReference type="Pfam" id="PF00512">
    <property type="entry name" value="HisKA"/>
    <property type="match status" value="1"/>
</dbReference>
<keyword evidence="7" id="KW-0472">Membrane</keyword>
<sequence>MNDKIIRRVLIFGAVAILGIVAVQSYWGISTWNINEEEFHQKASQALFNVAKDMAKLSGATLPPREVIKQRTNNYYLVNVEYEINSISLEASLHKELEAIGLNIPFEYAVYDCYTDEMQYMAYCTDRPVDKANLELGNLPKDNQNESNYYFGVKFPTRAGYLFNKIQLFLFLTLILFITVAFFGYAMSVILRQKRLSDMQKDFINNMTHEFKTPISTIKISADVFLNNPDVRQNERLLRYAGIIKEQNLRLNHQVEKVLQLAKVEGDNFELKKESLDLTEVLLPILESTKLRVEDVNGKLDYSIPEHAIMIRADKFHLTNILHNLLDNAIKYCCEYPQIRVELTEEKGRAHLTIADQGVGIKKEHLPHIFDKFYRVPTGDVHNVKGFGLGLFYVKNICDAHQWKLQLESENGKGTQVSIRIPVG</sequence>
<comment type="caution">
    <text evidence="9">The sequence shown here is derived from an EMBL/GenBank/DDBJ whole genome shotgun (WGS) entry which is preliminary data.</text>
</comment>